<dbReference type="EMBL" id="JADEWZ010000021">
    <property type="protein sequence ID" value="MBE9117197.1"/>
    <property type="molecule type" value="Genomic_DNA"/>
</dbReference>
<dbReference type="GO" id="GO:0016787">
    <property type="term" value="F:hydrolase activity"/>
    <property type="evidence" value="ECO:0007669"/>
    <property type="project" value="UniProtKB-UniRule"/>
</dbReference>
<dbReference type="Gene3D" id="3.40.50.300">
    <property type="entry name" value="P-loop containing nucleotide triphosphate hydrolases"/>
    <property type="match status" value="2"/>
</dbReference>
<dbReference type="GO" id="GO:0003677">
    <property type="term" value="F:DNA binding"/>
    <property type="evidence" value="ECO:0007669"/>
    <property type="project" value="InterPro"/>
</dbReference>
<name>A0A8J7IU03_9CYAN</name>
<dbReference type="InterPro" id="IPR000212">
    <property type="entry name" value="DNA_helicase_UvrD/REP"/>
</dbReference>
<dbReference type="GO" id="GO:0000725">
    <property type="term" value="P:recombinational repair"/>
    <property type="evidence" value="ECO:0007669"/>
    <property type="project" value="TreeGrafter"/>
</dbReference>
<evidence type="ECO:0000256" key="3">
    <source>
        <dbReference type="ARBA" id="ARBA00022806"/>
    </source>
</evidence>
<proteinExistence type="predicted"/>
<dbReference type="InterPro" id="IPR027417">
    <property type="entry name" value="P-loop_NTPase"/>
</dbReference>
<dbReference type="GO" id="GO:0043138">
    <property type="term" value="F:3'-5' DNA helicase activity"/>
    <property type="evidence" value="ECO:0007669"/>
    <property type="project" value="TreeGrafter"/>
</dbReference>
<evidence type="ECO:0000256" key="2">
    <source>
        <dbReference type="ARBA" id="ARBA00022801"/>
    </source>
</evidence>
<protein>
    <submittedName>
        <fullName evidence="7">ATP-binding protein</fullName>
    </submittedName>
</protein>
<dbReference type="PANTHER" id="PTHR11070">
    <property type="entry name" value="UVRD / RECB / PCRA DNA HELICASE FAMILY MEMBER"/>
    <property type="match status" value="1"/>
</dbReference>
<organism evidence="7 8">
    <name type="scientific">Lusitaniella coriacea LEGE 07157</name>
    <dbReference type="NCBI Taxonomy" id="945747"/>
    <lineage>
        <taxon>Bacteria</taxon>
        <taxon>Bacillati</taxon>
        <taxon>Cyanobacteriota</taxon>
        <taxon>Cyanophyceae</taxon>
        <taxon>Spirulinales</taxon>
        <taxon>Lusitaniellaceae</taxon>
        <taxon>Lusitaniella</taxon>
    </lineage>
</organism>
<dbReference type="SUPFAM" id="SSF52540">
    <property type="entry name" value="P-loop containing nucleoside triphosphate hydrolases"/>
    <property type="match status" value="1"/>
</dbReference>
<dbReference type="InterPro" id="IPR014016">
    <property type="entry name" value="UvrD-like_ATP-bd"/>
</dbReference>
<evidence type="ECO:0000259" key="6">
    <source>
        <dbReference type="PROSITE" id="PS51198"/>
    </source>
</evidence>
<dbReference type="GO" id="GO:0005524">
    <property type="term" value="F:ATP binding"/>
    <property type="evidence" value="ECO:0007669"/>
    <property type="project" value="UniProtKB-UniRule"/>
</dbReference>
<feature type="binding site" evidence="5">
    <location>
        <begin position="316"/>
        <end position="323"/>
    </location>
    <ligand>
        <name>ATP</name>
        <dbReference type="ChEBI" id="CHEBI:30616"/>
    </ligand>
</feature>
<dbReference type="PANTHER" id="PTHR11070:SF2">
    <property type="entry name" value="ATP-DEPENDENT DNA HELICASE SRS2"/>
    <property type="match status" value="1"/>
</dbReference>
<evidence type="ECO:0000256" key="4">
    <source>
        <dbReference type="ARBA" id="ARBA00022840"/>
    </source>
</evidence>
<keyword evidence="3 5" id="KW-0347">Helicase</keyword>
<evidence type="ECO:0000256" key="5">
    <source>
        <dbReference type="PROSITE-ProRule" id="PRU00560"/>
    </source>
</evidence>
<evidence type="ECO:0000313" key="7">
    <source>
        <dbReference type="EMBL" id="MBE9117197.1"/>
    </source>
</evidence>
<sequence length="1425" mass="165080">MYVYRTPAFNEELEKQSGLSTDHFQSLCADLEEMTLEQVFARFERVYPYLKRKEGNLRLIARVRRIGKDRILCWLAIFRRGDRAYGDFLRDRADFAARRLETQISSPQLQQWLQDHKATNSKPPQPTPPSLSVELLPWLKRPDWSIDTRGSLIYESELWLMQFATPQIQNNWKAYYSAVEQLASNGDLGNLTRWQGIRLYQTEDCSLLYSCIVTSDATERHVLFLLAPFAHPPTEAEIEDAIAAIWEQGETEHTFTLDRLTTLARRAYPSYLLADEENWLLIEREDSTNLALSAEEEAILHDVSTSEASLPLFLNGQAGSGKSTMLFHLFADYCHRHLRYAAEEGQELLATPHPLFLAYNDRLLKIARDRVMALLASHHRFLAQKQSGESDELPDISPFFRSFRQFLRSLLPLDARSRFKDANYVSFYRFRQMLARNHWHNESPERCWQGIRTFIKGYHLDERDRYLDVEGYREVPKKEQTISVEEFEKLYHSVWRWYESQTKAEGLWDDQDLIRTVLKLNCYRPEYTAIFCDEAQDFTRLELQLIMRLSVFSNYDLERYHVECLPFAFAGDPLQTLNPTGFRWESLKAAFYDEVISALSPTGKLNLKMNFAELECNYRSIPAIVGVNNVIQLWRSVLFDLNRIKPQTPRKLGHFEPKKLILEGRIAPETLDSALQNNIIIVPCDEGGEFDYARKDEILSHLLPQDGEGKSPWNVLSAIAAKGLEFQQVILYKFGDACPRDCWQGEDTPSEACKYFFNKLYVATSRATERLWAIDTERGDRQLWERAEDDRALGDFLQRFPNPERRKKWQGKLQAIARGDRETLYLEESHDLAAIAQTFERQGIETENPELLRRAKGAYQRLQRDRDAQGCEAWALKFEGQFLPAGWQFLQNNNPQEAWNCFWQAMAWQELSNLYAQLSPEERDRFPQIREQLPLVQFIAAPQQTLNTLQGFSQFLVTQIQNQSLAETHFSAQWQTAIAAYGRNIDRLIAQSPPLNAQDWQYLGKIFYNLAIAQYQGMGERAGRCFYQGKIYDRAVHCWEQFKKTNSVEYHLAKAHLLGLPTGLNHLLEAKQYDFILNRWKQENRPRDPQWLQAIASALEAKNQSLKALMVYSRLNQSSKVQACFQQASQQGFTVKAIKRLLQHYLKHQQWRDAIAALDKYLSVLLNPEAEKLGLKYWLVYELSHSTLTPETLTIDQRQRLTHFLKTQILPTPWAKHLFLSHVGIALEKVGAFGETLQFYAKYFQNNAVSSFTRDRWLATKLRQAQTTRQQGKPQQADLFQEEAEENANRWGINLDTLVLHFPSAPKQRPQTQSTLPMAGLPTEIPVTVVRDNLFVFQVRHLSIQVMTDVQQVLIADFLTQQQIRIDAQLHQIKIGSATVQSRNGDSLIFSEPASGYQGVAIFGERNPRLELNIEGIADKIAIGL</sequence>
<dbReference type="PROSITE" id="PS51198">
    <property type="entry name" value="UVRD_HELICASE_ATP_BIND"/>
    <property type="match status" value="1"/>
</dbReference>
<gene>
    <name evidence="7" type="ORF">IQ249_14955</name>
</gene>
<feature type="domain" description="UvrD-like helicase ATP-binding" evidence="6">
    <location>
        <begin position="295"/>
        <end position="621"/>
    </location>
</feature>
<evidence type="ECO:0000313" key="8">
    <source>
        <dbReference type="Proteomes" id="UP000654482"/>
    </source>
</evidence>
<accession>A0A8J7IU03</accession>
<keyword evidence="2 5" id="KW-0378">Hydrolase</keyword>
<reference evidence="7" key="1">
    <citation type="submission" date="2020-10" db="EMBL/GenBank/DDBJ databases">
        <authorList>
            <person name="Castelo-Branco R."/>
            <person name="Eusebio N."/>
            <person name="Adriana R."/>
            <person name="Vieira A."/>
            <person name="Brugerolle De Fraissinette N."/>
            <person name="Rezende De Castro R."/>
            <person name="Schneider M.P."/>
            <person name="Vasconcelos V."/>
            <person name="Leao P.N."/>
        </authorList>
    </citation>
    <scope>NUCLEOTIDE SEQUENCE</scope>
    <source>
        <strain evidence="7">LEGE 07157</strain>
    </source>
</reference>
<keyword evidence="8" id="KW-1185">Reference proteome</keyword>
<dbReference type="RefSeq" id="WP_194030287.1">
    <property type="nucleotide sequence ID" value="NZ_JADEWZ010000021.1"/>
</dbReference>
<dbReference type="Proteomes" id="UP000654482">
    <property type="component" value="Unassembled WGS sequence"/>
</dbReference>
<evidence type="ECO:0000256" key="1">
    <source>
        <dbReference type="ARBA" id="ARBA00022741"/>
    </source>
</evidence>
<comment type="caution">
    <text evidence="7">The sequence shown here is derived from an EMBL/GenBank/DDBJ whole genome shotgun (WGS) entry which is preliminary data.</text>
</comment>
<keyword evidence="4 5" id="KW-0067">ATP-binding</keyword>
<keyword evidence="1 5" id="KW-0547">Nucleotide-binding</keyword>